<name>A0A7G9B1P9_9FIRM</name>
<proteinExistence type="predicted"/>
<sequence length="195" mass="22700">MELVIAVILVIILFVKINSDKEAKRSACERFDEKQRKISEWKARVTDRNLERQLKAFIQNPENKETVSMTVSPVYDSIWRDKDFSDLFPKDRWCRRKDDWTLEYHEQVQRELCKMNTENALRIMMAKRGKILDYDADRSSSYSQNVMASGISADSPLTAYVLIWCAKELEKQGIGNRFVVPSIGKYGAGGLHWEL</sequence>
<evidence type="ECO:0000313" key="1">
    <source>
        <dbReference type="EMBL" id="QNL43480.1"/>
    </source>
</evidence>
<accession>A0A7G9B1P9</accession>
<reference evidence="1 2" key="1">
    <citation type="submission" date="2020-08" db="EMBL/GenBank/DDBJ databases">
        <authorList>
            <person name="Liu C."/>
            <person name="Sun Q."/>
        </authorList>
    </citation>
    <scope>NUCLEOTIDE SEQUENCE [LARGE SCALE GENOMIC DNA]</scope>
    <source>
        <strain evidence="1 2">NSJ-62</strain>
    </source>
</reference>
<evidence type="ECO:0000313" key="2">
    <source>
        <dbReference type="Proteomes" id="UP000515960"/>
    </source>
</evidence>
<gene>
    <name evidence="1" type="ORF">H8790_08250</name>
</gene>
<dbReference type="AlphaFoldDB" id="A0A7G9B1P9"/>
<protein>
    <submittedName>
        <fullName evidence="1">Uncharacterized protein</fullName>
    </submittedName>
</protein>
<organism evidence="1 2">
    <name type="scientific">Oscillibacter hominis</name>
    <dbReference type="NCBI Taxonomy" id="2763056"/>
    <lineage>
        <taxon>Bacteria</taxon>
        <taxon>Bacillati</taxon>
        <taxon>Bacillota</taxon>
        <taxon>Clostridia</taxon>
        <taxon>Eubacteriales</taxon>
        <taxon>Oscillospiraceae</taxon>
        <taxon>Oscillibacter</taxon>
    </lineage>
</organism>
<dbReference type="EMBL" id="CP060490">
    <property type="protein sequence ID" value="QNL43480.1"/>
    <property type="molecule type" value="Genomic_DNA"/>
</dbReference>
<dbReference type="RefSeq" id="WP_187332071.1">
    <property type="nucleotide sequence ID" value="NZ_CP060490.1"/>
</dbReference>
<keyword evidence="2" id="KW-1185">Reference proteome</keyword>
<dbReference type="Proteomes" id="UP000515960">
    <property type="component" value="Chromosome"/>
</dbReference>
<dbReference type="KEGG" id="ohi:H8790_08250"/>